<evidence type="ECO:0000256" key="4">
    <source>
        <dbReference type="ARBA" id="ARBA00023163"/>
    </source>
</evidence>
<dbReference type="PRINTS" id="PR00455">
    <property type="entry name" value="HTHTETR"/>
</dbReference>
<evidence type="ECO:0000313" key="9">
    <source>
        <dbReference type="Proteomes" id="UP000006365"/>
    </source>
</evidence>
<reference evidence="8 9" key="1">
    <citation type="journal article" date="2011" name="Stand. Genomic Sci.">
        <title>Complete genome sequence of Desulfobulbus propionicus type strain (1pr3).</title>
        <authorList>
            <person name="Pagani I."/>
            <person name="Lapidus A."/>
            <person name="Nolan M."/>
            <person name="Lucas S."/>
            <person name="Hammon N."/>
            <person name="Deshpande S."/>
            <person name="Cheng J.F."/>
            <person name="Chertkov O."/>
            <person name="Davenport K."/>
            <person name="Tapia R."/>
            <person name="Han C."/>
            <person name="Goodwin L."/>
            <person name="Pitluck S."/>
            <person name="Liolios K."/>
            <person name="Mavromatis K."/>
            <person name="Ivanova N."/>
            <person name="Mikhailova N."/>
            <person name="Pati A."/>
            <person name="Chen A."/>
            <person name="Palaniappan K."/>
            <person name="Land M."/>
            <person name="Hauser L."/>
            <person name="Chang Y.J."/>
            <person name="Jeffries C.D."/>
            <person name="Detter J.C."/>
            <person name="Brambilla E."/>
            <person name="Kannan K.P."/>
            <person name="Djao O.D."/>
            <person name="Rohde M."/>
            <person name="Pukall R."/>
            <person name="Spring S."/>
            <person name="Goker M."/>
            <person name="Sikorski J."/>
            <person name="Woyke T."/>
            <person name="Bristow J."/>
            <person name="Eisen J.A."/>
            <person name="Markowitz V."/>
            <person name="Hugenholtz P."/>
            <person name="Kyrpides N.C."/>
            <person name="Klenk H.P."/>
        </authorList>
    </citation>
    <scope>NUCLEOTIDE SEQUENCE [LARGE SCALE GENOMIC DNA]</scope>
    <source>
        <strain evidence="9">ATCC 33891 / DSM 2032 / 1pr3</strain>
    </source>
</reference>
<dbReference type="PANTHER" id="PTHR30055">
    <property type="entry name" value="HTH-TYPE TRANSCRIPTIONAL REGULATOR RUTR"/>
    <property type="match status" value="1"/>
</dbReference>
<dbReference type="InterPro" id="IPR001647">
    <property type="entry name" value="HTH_TetR"/>
</dbReference>
<evidence type="ECO:0000256" key="1">
    <source>
        <dbReference type="ARBA" id="ARBA00022491"/>
    </source>
</evidence>
<evidence type="ECO:0000256" key="3">
    <source>
        <dbReference type="ARBA" id="ARBA00023125"/>
    </source>
</evidence>
<evidence type="ECO:0000256" key="6">
    <source>
        <dbReference type="SAM" id="Phobius"/>
    </source>
</evidence>
<dbReference type="GO" id="GO:0003700">
    <property type="term" value="F:DNA-binding transcription factor activity"/>
    <property type="evidence" value="ECO:0007669"/>
    <property type="project" value="TreeGrafter"/>
</dbReference>
<protein>
    <submittedName>
        <fullName evidence="8">Transcriptional regulator, TetR family</fullName>
    </submittedName>
</protein>
<keyword evidence="4" id="KW-0804">Transcription</keyword>
<dbReference type="InterPro" id="IPR013572">
    <property type="entry name" value="Tscrpt_reg_MAATS_C"/>
</dbReference>
<dbReference type="PANTHER" id="PTHR30055:SF240">
    <property type="entry name" value="HTH-TYPE TRANSCRIPTIONAL REGULATOR ACRR"/>
    <property type="match status" value="1"/>
</dbReference>
<keyword evidence="6" id="KW-1133">Transmembrane helix</keyword>
<dbReference type="Proteomes" id="UP000006365">
    <property type="component" value="Chromosome"/>
</dbReference>
<keyword evidence="1" id="KW-0678">Repressor</keyword>
<evidence type="ECO:0000259" key="7">
    <source>
        <dbReference type="PROSITE" id="PS50977"/>
    </source>
</evidence>
<dbReference type="GO" id="GO:0000976">
    <property type="term" value="F:transcription cis-regulatory region binding"/>
    <property type="evidence" value="ECO:0007669"/>
    <property type="project" value="TreeGrafter"/>
</dbReference>
<keyword evidence="3 5" id="KW-0238">DNA-binding</keyword>
<dbReference type="InterPro" id="IPR009057">
    <property type="entry name" value="Homeodomain-like_sf"/>
</dbReference>
<keyword evidence="6" id="KW-0472">Membrane</keyword>
<dbReference type="Pfam" id="PF00440">
    <property type="entry name" value="TetR_N"/>
    <property type="match status" value="1"/>
</dbReference>
<gene>
    <name evidence="8" type="ordered locus">Despr_1323</name>
</gene>
<dbReference type="AlphaFoldDB" id="A0A7U4DNZ5"/>
<dbReference type="SUPFAM" id="SSF46689">
    <property type="entry name" value="Homeodomain-like"/>
    <property type="match status" value="1"/>
</dbReference>
<dbReference type="RefSeq" id="WP_015724029.1">
    <property type="nucleotide sequence ID" value="NC_014972.1"/>
</dbReference>
<dbReference type="InterPro" id="IPR050109">
    <property type="entry name" value="HTH-type_TetR-like_transc_reg"/>
</dbReference>
<evidence type="ECO:0000256" key="2">
    <source>
        <dbReference type="ARBA" id="ARBA00023015"/>
    </source>
</evidence>
<accession>A0A7U4DNZ5</accession>
<dbReference type="PROSITE" id="PS50977">
    <property type="entry name" value="HTH_TETR_2"/>
    <property type="match status" value="1"/>
</dbReference>
<dbReference type="Gene3D" id="1.10.357.10">
    <property type="entry name" value="Tetracycline Repressor, domain 2"/>
    <property type="match status" value="1"/>
</dbReference>
<dbReference type="Pfam" id="PF08361">
    <property type="entry name" value="TetR_C_2"/>
    <property type="match status" value="1"/>
</dbReference>
<evidence type="ECO:0000256" key="5">
    <source>
        <dbReference type="PROSITE-ProRule" id="PRU00335"/>
    </source>
</evidence>
<evidence type="ECO:0000313" key="8">
    <source>
        <dbReference type="EMBL" id="ADW17487.1"/>
    </source>
</evidence>
<feature type="domain" description="HTH tetR-type" evidence="7">
    <location>
        <begin position="10"/>
        <end position="70"/>
    </location>
</feature>
<feature type="transmembrane region" description="Helical" evidence="6">
    <location>
        <begin position="160"/>
        <end position="180"/>
    </location>
</feature>
<dbReference type="InterPro" id="IPR036271">
    <property type="entry name" value="Tet_transcr_reg_TetR-rel_C_sf"/>
</dbReference>
<name>A0A7U4DNZ5_DESPD</name>
<dbReference type="EMBL" id="CP002364">
    <property type="protein sequence ID" value="ADW17487.1"/>
    <property type="molecule type" value="Genomic_DNA"/>
</dbReference>
<proteinExistence type="predicted"/>
<keyword evidence="9" id="KW-1185">Reference proteome</keyword>
<keyword evidence="6" id="KW-0812">Transmembrane</keyword>
<dbReference type="PROSITE" id="PS01081">
    <property type="entry name" value="HTH_TETR_1"/>
    <property type="match status" value="1"/>
</dbReference>
<sequence length="211" mass="23763">MARKTKEEAQETRSAILDAAVRVFAVKGMAHSSLADIAQEAGVTRGAIYWHFANKEDLLNTLWDQVLQLYAPLAQASESRGEPDPLGKLKALYLSFFTGLVEDQRQQQLFRILFDDSNRNKETDAIRQRHLVCRQERFIGLQTVLRNARDRGQLSKDTDIHLGAVAVLSFIHGMIANWVMTPELFDIKQQGPMLIDALIQMLQSGVIARSS</sequence>
<dbReference type="SUPFAM" id="SSF48498">
    <property type="entry name" value="Tetracyclin repressor-like, C-terminal domain"/>
    <property type="match status" value="1"/>
</dbReference>
<organism evidence="8 9">
    <name type="scientific">Desulfobulbus propionicus (strain ATCC 33891 / DSM 2032 / VKM B-1956 / 1pr3)</name>
    <dbReference type="NCBI Taxonomy" id="577650"/>
    <lineage>
        <taxon>Bacteria</taxon>
        <taxon>Pseudomonadati</taxon>
        <taxon>Thermodesulfobacteriota</taxon>
        <taxon>Desulfobulbia</taxon>
        <taxon>Desulfobulbales</taxon>
        <taxon>Desulfobulbaceae</taxon>
        <taxon>Desulfobulbus</taxon>
    </lineage>
</organism>
<feature type="DNA-binding region" description="H-T-H motif" evidence="5">
    <location>
        <begin position="33"/>
        <end position="52"/>
    </location>
</feature>
<keyword evidence="2" id="KW-0805">Transcription regulation</keyword>
<dbReference type="InterPro" id="IPR023772">
    <property type="entry name" value="DNA-bd_HTH_TetR-type_CS"/>
</dbReference>
<dbReference type="KEGG" id="dpr:Despr_1323"/>